<dbReference type="GO" id="GO:0003676">
    <property type="term" value="F:nucleic acid binding"/>
    <property type="evidence" value="ECO:0007669"/>
    <property type="project" value="InterPro"/>
</dbReference>
<dbReference type="AlphaFoldDB" id="A0AA40DXH0"/>
<dbReference type="EMBL" id="JAUKUA010000004">
    <property type="protein sequence ID" value="KAK0715293.1"/>
    <property type="molecule type" value="Genomic_DNA"/>
</dbReference>
<dbReference type="SUPFAM" id="SSF54928">
    <property type="entry name" value="RNA-binding domain, RBD"/>
    <property type="match status" value="1"/>
</dbReference>
<name>A0AA40DXH0_9PEZI</name>
<dbReference type="Proteomes" id="UP001172102">
    <property type="component" value="Unassembled WGS sequence"/>
</dbReference>
<proteinExistence type="predicted"/>
<organism evidence="1 2">
    <name type="scientific">Lasiosphaeris hirsuta</name>
    <dbReference type="NCBI Taxonomy" id="260670"/>
    <lineage>
        <taxon>Eukaryota</taxon>
        <taxon>Fungi</taxon>
        <taxon>Dikarya</taxon>
        <taxon>Ascomycota</taxon>
        <taxon>Pezizomycotina</taxon>
        <taxon>Sordariomycetes</taxon>
        <taxon>Sordariomycetidae</taxon>
        <taxon>Sordariales</taxon>
        <taxon>Lasiosphaeriaceae</taxon>
        <taxon>Lasiosphaeris</taxon>
    </lineage>
</organism>
<dbReference type="InterPro" id="IPR035979">
    <property type="entry name" value="RBD_domain_sf"/>
</dbReference>
<evidence type="ECO:0000313" key="1">
    <source>
        <dbReference type="EMBL" id="KAK0715293.1"/>
    </source>
</evidence>
<gene>
    <name evidence="1" type="ORF">B0H67DRAFT_665333</name>
</gene>
<reference evidence="1" key="1">
    <citation type="submission" date="2023-06" db="EMBL/GenBank/DDBJ databases">
        <title>Genome-scale phylogeny and comparative genomics of the fungal order Sordariales.</title>
        <authorList>
            <consortium name="Lawrence Berkeley National Laboratory"/>
            <person name="Hensen N."/>
            <person name="Bonometti L."/>
            <person name="Westerberg I."/>
            <person name="Brannstrom I.O."/>
            <person name="Guillou S."/>
            <person name="Cros-Aarteil S."/>
            <person name="Calhoun S."/>
            <person name="Haridas S."/>
            <person name="Kuo A."/>
            <person name="Mondo S."/>
            <person name="Pangilinan J."/>
            <person name="Riley R."/>
            <person name="Labutti K."/>
            <person name="Andreopoulos B."/>
            <person name="Lipzen A."/>
            <person name="Chen C."/>
            <person name="Yanf M."/>
            <person name="Daum C."/>
            <person name="Ng V."/>
            <person name="Clum A."/>
            <person name="Steindorff A."/>
            <person name="Ohm R."/>
            <person name="Martin F."/>
            <person name="Silar P."/>
            <person name="Natvig D."/>
            <person name="Lalanne C."/>
            <person name="Gautier V."/>
            <person name="Ament-Velasquez S.L."/>
            <person name="Kruys A."/>
            <person name="Hutchinson M.I."/>
            <person name="Powell A.J."/>
            <person name="Barry K."/>
            <person name="Miller A.N."/>
            <person name="Grigoriev I.V."/>
            <person name="Debuchy R."/>
            <person name="Gladieux P."/>
            <person name="Thoren M.H."/>
            <person name="Johannesson H."/>
        </authorList>
    </citation>
    <scope>NUCLEOTIDE SEQUENCE</scope>
    <source>
        <strain evidence="1">SMH4607-1</strain>
    </source>
</reference>
<accession>A0AA40DXH0</accession>
<evidence type="ECO:0000313" key="2">
    <source>
        <dbReference type="Proteomes" id="UP001172102"/>
    </source>
</evidence>
<evidence type="ECO:0008006" key="3">
    <source>
        <dbReference type="Google" id="ProtNLM"/>
    </source>
</evidence>
<protein>
    <recommendedName>
        <fullName evidence="3">RRM domain-containing protein</fullName>
    </recommendedName>
</protein>
<sequence length="285" mass="31874">MESRALARVTENEAYELMVKGFSPNYRGNPDLDRNRSAAIPPDANCSLFITGLAPTLTTRELLAGIRDAGRIYATHINAPEPDRGHNTCAAKVVFFERGAAERFYHRFAATGFAVRGHPMHVGRVVWNRIRSAELDVGGRKSRVLLISGPPGIVNERALRAYFSSKIQYQVDEVRAWATSEDRALIEFRFGSYRCQAESARMALAREFKEFGVFCEFGESTLPHPLLENWDRVADDGCDAYRKGPLRSHSSSHDLGHHPESYLIVPLPPGWLPYLLGPKGFLDVS</sequence>
<keyword evidence="2" id="KW-1185">Reference proteome</keyword>
<comment type="caution">
    <text evidence="1">The sequence shown here is derived from an EMBL/GenBank/DDBJ whole genome shotgun (WGS) entry which is preliminary data.</text>
</comment>